<dbReference type="PRINTS" id="PR00259">
    <property type="entry name" value="TMFOUR"/>
</dbReference>
<feature type="compositionally biased region" description="Basic and acidic residues" evidence="5">
    <location>
        <begin position="273"/>
        <end position="282"/>
    </location>
</feature>
<organism evidence="7">
    <name type="scientific">Picea sitchensis</name>
    <name type="common">Sitka spruce</name>
    <name type="synonym">Pinus sitchensis</name>
    <dbReference type="NCBI Taxonomy" id="3332"/>
    <lineage>
        <taxon>Eukaryota</taxon>
        <taxon>Viridiplantae</taxon>
        <taxon>Streptophyta</taxon>
        <taxon>Embryophyta</taxon>
        <taxon>Tracheophyta</taxon>
        <taxon>Spermatophyta</taxon>
        <taxon>Pinopsida</taxon>
        <taxon>Pinidae</taxon>
        <taxon>Conifers I</taxon>
        <taxon>Pinales</taxon>
        <taxon>Pinaceae</taxon>
        <taxon>Picea</taxon>
    </lineage>
</organism>
<evidence type="ECO:0000313" key="7">
    <source>
        <dbReference type="EMBL" id="ABK22053.1"/>
    </source>
</evidence>
<evidence type="ECO:0000256" key="3">
    <source>
        <dbReference type="ARBA" id="ARBA00022989"/>
    </source>
</evidence>
<dbReference type="EMBL" id="EF082699">
    <property type="protein sequence ID" value="ABK22053.1"/>
    <property type="molecule type" value="mRNA"/>
</dbReference>
<reference evidence="7" key="1">
    <citation type="journal article" date="2008" name="BMC Genomics">
        <title>A conifer genomics resource of 200,000 spruce (Picea spp.) ESTs and 6,464 high-quality, sequence-finished full-length cDNAs for Sitka spruce (Picea sitchensis).</title>
        <authorList>
            <person name="Ralph S.G."/>
            <person name="Chun H.J."/>
            <person name="Kolosova N."/>
            <person name="Cooper D."/>
            <person name="Oddy C."/>
            <person name="Ritland C.E."/>
            <person name="Kirkpatrick R."/>
            <person name="Moore R."/>
            <person name="Barber S."/>
            <person name="Holt R.A."/>
            <person name="Jones S.J."/>
            <person name="Marra M.A."/>
            <person name="Douglas C.J."/>
            <person name="Ritland K."/>
            <person name="Bohlmann J."/>
        </authorList>
    </citation>
    <scope>NUCLEOTIDE SEQUENCE</scope>
    <source>
        <tissue evidence="7">Bark</tissue>
    </source>
</reference>
<name>A9NN42_PICSI</name>
<feature type="transmembrane region" description="Helical" evidence="6">
    <location>
        <begin position="164"/>
        <end position="186"/>
    </location>
</feature>
<sequence>MACRWFAECLLKILNFLLTLAGLGMVGYGIYMMVKWEQDSVSVNSVIPATANKGDVLILGRPLLFLAPLSTSFLDKLPGAWFIYLFMAVGVILFIVSCSGCIAVATRRGCCLCCYTVLVVLLIVVELALAGFIFFDHKWEKVIPTDKTGYFDDIKDFLEKHVKIVRWVALGIVILQVFAVILALVVKAANRGPEEYDSDDEYIAARSTSVRQPLINRQGAQVAAVSTPGSEQRTSRNDAWSTRMREKYGLDTSEFTYNPTDANRYAQPAPPPPEEKSRCTIM</sequence>
<comment type="subcellular location">
    <subcellularLocation>
        <location evidence="1">Membrane</location>
        <topology evidence="1">Multi-pass membrane protein</topology>
    </subcellularLocation>
</comment>
<feature type="region of interest" description="Disordered" evidence="5">
    <location>
        <begin position="251"/>
        <end position="282"/>
    </location>
</feature>
<keyword evidence="4 6" id="KW-0472">Membrane</keyword>
<feature type="transmembrane region" description="Helical" evidence="6">
    <location>
        <begin position="81"/>
        <end position="105"/>
    </location>
</feature>
<accession>A9NN42</accession>
<dbReference type="PANTHER" id="PTHR19282:SF522">
    <property type="entry name" value="TETRASPANIN"/>
    <property type="match status" value="1"/>
</dbReference>
<evidence type="ECO:0000256" key="1">
    <source>
        <dbReference type="ARBA" id="ARBA00004141"/>
    </source>
</evidence>
<dbReference type="AlphaFoldDB" id="A9NN42"/>
<keyword evidence="2 6" id="KW-0812">Transmembrane</keyword>
<protein>
    <submittedName>
        <fullName evidence="7">Uncharacterized protein</fullName>
    </submittedName>
</protein>
<evidence type="ECO:0000256" key="4">
    <source>
        <dbReference type="ARBA" id="ARBA00023136"/>
    </source>
</evidence>
<keyword evidence="3 6" id="KW-1133">Transmembrane helix</keyword>
<proteinExistence type="evidence at transcript level"/>
<feature type="transmembrane region" description="Helical" evidence="6">
    <location>
        <begin position="12"/>
        <end position="34"/>
    </location>
</feature>
<dbReference type="Pfam" id="PF00335">
    <property type="entry name" value="Tetraspanin"/>
    <property type="match status" value="1"/>
</dbReference>
<feature type="region of interest" description="Disordered" evidence="5">
    <location>
        <begin position="221"/>
        <end position="240"/>
    </location>
</feature>
<feature type="compositionally biased region" description="Polar residues" evidence="5">
    <location>
        <begin position="227"/>
        <end position="240"/>
    </location>
</feature>
<evidence type="ECO:0000256" key="2">
    <source>
        <dbReference type="ARBA" id="ARBA00022692"/>
    </source>
</evidence>
<feature type="transmembrane region" description="Helical" evidence="6">
    <location>
        <begin position="112"/>
        <end position="135"/>
    </location>
</feature>
<dbReference type="GO" id="GO:0016020">
    <property type="term" value="C:membrane"/>
    <property type="evidence" value="ECO:0007669"/>
    <property type="project" value="UniProtKB-SubCell"/>
</dbReference>
<evidence type="ECO:0000256" key="6">
    <source>
        <dbReference type="SAM" id="Phobius"/>
    </source>
</evidence>
<dbReference type="InterPro" id="IPR018499">
    <property type="entry name" value="Tetraspanin/Peripherin"/>
</dbReference>
<evidence type="ECO:0000256" key="5">
    <source>
        <dbReference type="SAM" id="MobiDB-lite"/>
    </source>
</evidence>
<dbReference type="PANTHER" id="PTHR19282">
    <property type="entry name" value="TETRASPANIN"/>
    <property type="match status" value="1"/>
</dbReference>